<feature type="transmembrane region" description="Helical" evidence="1">
    <location>
        <begin position="163"/>
        <end position="180"/>
    </location>
</feature>
<keyword evidence="3" id="KW-1185">Reference proteome</keyword>
<proteinExistence type="predicted"/>
<comment type="caution">
    <text evidence="2">The sequence shown here is derived from an EMBL/GenBank/DDBJ whole genome shotgun (WGS) entry which is preliminary data.</text>
</comment>
<accession>A0A7Z8P2E4</accession>
<dbReference type="EMBL" id="VIAQ01000013">
    <property type="protein sequence ID" value="TQD25916.1"/>
    <property type="molecule type" value="Genomic_DNA"/>
</dbReference>
<keyword evidence="1" id="KW-0812">Transmembrane</keyword>
<name>A0A7Z8P2E4_9EURY</name>
<protein>
    <submittedName>
        <fullName evidence="2">Uncharacterized protein</fullName>
    </submittedName>
</protein>
<evidence type="ECO:0000313" key="3">
    <source>
        <dbReference type="Proteomes" id="UP000319335"/>
    </source>
</evidence>
<dbReference type="AlphaFoldDB" id="A0A7Z8P2E4"/>
<keyword evidence="1" id="KW-1133">Transmembrane helix</keyword>
<reference evidence="2 3" key="1">
    <citation type="submission" date="2019-06" db="EMBL/GenBank/DDBJ databases">
        <title>Draft genome sequence of Methanolobus vulcani B1d.</title>
        <authorList>
            <person name="Creighbaum A.J."/>
            <person name="Ticak T."/>
            <person name="Hariraju D."/>
            <person name="Arivett B.A."/>
            <person name="Ferguson D.J.Jr."/>
        </authorList>
    </citation>
    <scope>NUCLEOTIDE SEQUENCE [LARGE SCALE GENOMIC DNA]</scope>
    <source>
        <strain evidence="2 3">B1d</strain>
    </source>
</reference>
<gene>
    <name evidence="2" type="ORF">FKV42_07010</name>
</gene>
<dbReference type="RefSeq" id="WP_154809547.1">
    <property type="nucleotide sequence ID" value="NZ_VIAQ01000013.1"/>
</dbReference>
<sequence length="183" mass="19684">MMKVRFERILFCLLILTVCLISPAFAVETNVVRDISTPESSSDSEFTVTLKISGTDVVGIVESIPEGFSYVGSKHPEDQVSQSGQNLIFSVIGETEINYQVKASSTGEGSFTGVWYNPISETEGTILDTDVSVNSNIQATQSSVNILSSEEGSQDAETKTTPFVGLAMSVAIIAVTGCYVRRH</sequence>
<dbReference type="OrthoDB" id="141574at2157"/>
<keyword evidence="1" id="KW-0472">Membrane</keyword>
<organism evidence="2 3">
    <name type="scientific">Methanolobus vulcani</name>
    <dbReference type="NCBI Taxonomy" id="38026"/>
    <lineage>
        <taxon>Archaea</taxon>
        <taxon>Methanobacteriati</taxon>
        <taxon>Methanobacteriota</taxon>
        <taxon>Stenosarchaea group</taxon>
        <taxon>Methanomicrobia</taxon>
        <taxon>Methanosarcinales</taxon>
        <taxon>Methanosarcinaceae</taxon>
        <taxon>Methanolobus</taxon>
    </lineage>
</organism>
<dbReference type="Proteomes" id="UP000319335">
    <property type="component" value="Unassembled WGS sequence"/>
</dbReference>
<evidence type="ECO:0000313" key="2">
    <source>
        <dbReference type="EMBL" id="TQD25916.1"/>
    </source>
</evidence>
<evidence type="ECO:0000256" key="1">
    <source>
        <dbReference type="SAM" id="Phobius"/>
    </source>
</evidence>